<protein>
    <submittedName>
        <fullName evidence="1">Uncharacterized protein</fullName>
    </submittedName>
</protein>
<evidence type="ECO:0000313" key="2">
    <source>
        <dbReference type="Proteomes" id="UP000695562"/>
    </source>
</evidence>
<organism evidence="1 2">
    <name type="scientific">Polysphondylium violaceum</name>
    <dbReference type="NCBI Taxonomy" id="133409"/>
    <lineage>
        <taxon>Eukaryota</taxon>
        <taxon>Amoebozoa</taxon>
        <taxon>Evosea</taxon>
        <taxon>Eumycetozoa</taxon>
        <taxon>Dictyostelia</taxon>
        <taxon>Dictyosteliales</taxon>
        <taxon>Dictyosteliaceae</taxon>
        <taxon>Polysphondylium</taxon>
    </lineage>
</organism>
<comment type="caution">
    <text evidence="1">The sequence shown here is derived from an EMBL/GenBank/DDBJ whole genome shotgun (WGS) entry which is preliminary data.</text>
</comment>
<name>A0A8J4PPX8_9MYCE</name>
<sequence>MSLLKSLISISNPLKSFKKHHNETTLSTNSASTMDGKNANSCYLIYALGGPSRYFPRGNCIFHADNSHYYYFI</sequence>
<keyword evidence="2" id="KW-1185">Reference proteome</keyword>
<reference evidence="1" key="1">
    <citation type="submission" date="2020-01" db="EMBL/GenBank/DDBJ databases">
        <title>Development of genomics and gene disruption for Polysphondylium violaceum indicates a role for the polyketide synthase stlB in stalk morphogenesis.</title>
        <authorList>
            <person name="Narita B."/>
            <person name="Kawabe Y."/>
            <person name="Kin K."/>
            <person name="Saito T."/>
            <person name="Gibbs R."/>
            <person name="Kuspa A."/>
            <person name="Muzny D."/>
            <person name="Queller D."/>
            <person name="Richards S."/>
            <person name="Strassman J."/>
            <person name="Sucgang R."/>
            <person name="Worley K."/>
            <person name="Schaap P."/>
        </authorList>
    </citation>
    <scope>NUCLEOTIDE SEQUENCE</scope>
    <source>
        <strain evidence="1">QSvi11</strain>
    </source>
</reference>
<proteinExistence type="predicted"/>
<gene>
    <name evidence="1" type="ORF">CYY_007200</name>
</gene>
<dbReference type="AlphaFoldDB" id="A0A8J4PPX8"/>
<dbReference type="EMBL" id="AJWJ01000370">
    <property type="protein sequence ID" value="KAF2071484.1"/>
    <property type="molecule type" value="Genomic_DNA"/>
</dbReference>
<dbReference type="Proteomes" id="UP000695562">
    <property type="component" value="Unassembled WGS sequence"/>
</dbReference>
<accession>A0A8J4PPX8</accession>
<evidence type="ECO:0000313" key="1">
    <source>
        <dbReference type="EMBL" id="KAF2071484.1"/>
    </source>
</evidence>